<reference evidence="2" key="1">
    <citation type="submission" date="2020-05" db="EMBL/GenBank/DDBJ databases">
        <authorList>
            <person name="Chiriac C."/>
            <person name="Salcher M."/>
            <person name="Ghai R."/>
            <person name="Kavagutti S V."/>
        </authorList>
    </citation>
    <scope>NUCLEOTIDE SEQUENCE</scope>
</reference>
<proteinExistence type="predicted"/>
<dbReference type="EMBL" id="LR798245">
    <property type="protein sequence ID" value="CAB5217014.1"/>
    <property type="molecule type" value="Genomic_DNA"/>
</dbReference>
<evidence type="ECO:0000313" key="2">
    <source>
        <dbReference type="EMBL" id="CAB5217014.1"/>
    </source>
</evidence>
<accession>A0A6J7WLS9</accession>
<sequence>MNLDQQLELLKRLNGSTLSIKDKELIQKIILIPNLLDHFQCIE</sequence>
<organism evidence="2">
    <name type="scientific">uncultured Caudovirales phage</name>
    <dbReference type="NCBI Taxonomy" id="2100421"/>
    <lineage>
        <taxon>Viruses</taxon>
        <taxon>Duplodnaviria</taxon>
        <taxon>Heunggongvirae</taxon>
        <taxon>Uroviricota</taxon>
        <taxon>Caudoviricetes</taxon>
        <taxon>Peduoviridae</taxon>
        <taxon>Maltschvirus</taxon>
        <taxon>Maltschvirus maltsch</taxon>
    </lineage>
</organism>
<evidence type="ECO:0000313" key="1">
    <source>
        <dbReference type="EMBL" id="CAB4128072.1"/>
    </source>
</evidence>
<gene>
    <name evidence="1" type="ORF">UFOVP103_17</name>
    <name evidence="2" type="ORF">UFOVP197_38</name>
</gene>
<dbReference type="EMBL" id="LR796223">
    <property type="protein sequence ID" value="CAB4128072.1"/>
    <property type="molecule type" value="Genomic_DNA"/>
</dbReference>
<name>A0A6J7WLS9_9CAUD</name>
<protein>
    <submittedName>
        <fullName evidence="2">Uncharacterized protein</fullName>
    </submittedName>
</protein>